<dbReference type="InterPro" id="IPR016032">
    <property type="entry name" value="Sig_transdc_resp-reg_C-effctor"/>
</dbReference>
<gene>
    <name evidence="3" type="ORF">ACFFTL_29985</name>
</gene>
<name>A0ABV5RGH1_9ACTN</name>
<dbReference type="InterPro" id="IPR036390">
    <property type="entry name" value="WH_DNA-bd_sf"/>
</dbReference>
<comment type="caution">
    <text evidence="3">The sequence shown here is derived from an EMBL/GenBank/DDBJ whole genome shotgun (WGS) entry which is preliminary data.</text>
</comment>
<protein>
    <submittedName>
        <fullName evidence="3">Helix-turn-helix domain-containing protein</fullName>
    </submittedName>
</protein>
<evidence type="ECO:0000313" key="4">
    <source>
        <dbReference type="Proteomes" id="UP001589710"/>
    </source>
</evidence>
<dbReference type="EMBL" id="JBHMCG010000133">
    <property type="protein sequence ID" value="MFB9576396.1"/>
    <property type="molecule type" value="Genomic_DNA"/>
</dbReference>
<dbReference type="InterPro" id="IPR036388">
    <property type="entry name" value="WH-like_DNA-bd_sf"/>
</dbReference>
<dbReference type="InterPro" id="IPR002831">
    <property type="entry name" value="Tscrpt_reg_TrmB_N"/>
</dbReference>
<evidence type="ECO:0000256" key="1">
    <source>
        <dbReference type="SAM" id="MobiDB-lite"/>
    </source>
</evidence>
<reference evidence="3 4" key="1">
    <citation type="submission" date="2024-09" db="EMBL/GenBank/DDBJ databases">
        <authorList>
            <person name="Sun Q."/>
            <person name="Mori K."/>
        </authorList>
    </citation>
    <scope>NUCLEOTIDE SEQUENCE [LARGE SCALE GENOMIC DNA]</scope>
    <source>
        <strain evidence="3 4">JCM 3331</strain>
    </source>
</reference>
<feature type="domain" description="HTH luxR-type" evidence="2">
    <location>
        <begin position="262"/>
        <end position="319"/>
    </location>
</feature>
<dbReference type="SUPFAM" id="SSF46785">
    <property type="entry name" value="Winged helix' DNA-binding domain"/>
    <property type="match status" value="1"/>
</dbReference>
<dbReference type="InterPro" id="IPR051797">
    <property type="entry name" value="TrmB-like"/>
</dbReference>
<dbReference type="Proteomes" id="UP001589710">
    <property type="component" value="Unassembled WGS sequence"/>
</dbReference>
<organism evidence="3 4">
    <name type="scientific">Streptomyces yanii</name>
    <dbReference type="NCBI Taxonomy" id="78510"/>
    <lineage>
        <taxon>Bacteria</taxon>
        <taxon>Bacillati</taxon>
        <taxon>Actinomycetota</taxon>
        <taxon>Actinomycetes</taxon>
        <taxon>Kitasatosporales</taxon>
        <taxon>Streptomycetaceae</taxon>
        <taxon>Streptomyces</taxon>
    </lineage>
</organism>
<dbReference type="Gene3D" id="1.10.10.10">
    <property type="entry name" value="Winged helix-like DNA-binding domain superfamily/Winged helix DNA-binding domain"/>
    <property type="match status" value="2"/>
</dbReference>
<keyword evidence="4" id="KW-1185">Reference proteome</keyword>
<dbReference type="Pfam" id="PF01978">
    <property type="entry name" value="TrmB"/>
    <property type="match status" value="1"/>
</dbReference>
<evidence type="ECO:0000259" key="2">
    <source>
        <dbReference type="SMART" id="SM00421"/>
    </source>
</evidence>
<accession>A0ABV5RGH1</accession>
<proteinExistence type="predicted"/>
<dbReference type="PANTHER" id="PTHR34293">
    <property type="entry name" value="HTH-TYPE TRANSCRIPTIONAL REGULATOR TRMBL2"/>
    <property type="match status" value="1"/>
</dbReference>
<dbReference type="PANTHER" id="PTHR34293:SF1">
    <property type="entry name" value="HTH-TYPE TRANSCRIPTIONAL REGULATOR TRMBL2"/>
    <property type="match status" value="1"/>
</dbReference>
<dbReference type="RefSeq" id="WP_345512006.1">
    <property type="nucleotide sequence ID" value="NZ_BAAAXD010000013.1"/>
</dbReference>
<evidence type="ECO:0000313" key="3">
    <source>
        <dbReference type="EMBL" id="MFB9576396.1"/>
    </source>
</evidence>
<dbReference type="SMART" id="SM00421">
    <property type="entry name" value="HTH_LUXR"/>
    <property type="match status" value="1"/>
</dbReference>
<dbReference type="SUPFAM" id="SSF46894">
    <property type="entry name" value="C-terminal effector domain of the bipartite response regulators"/>
    <property type="match status" value="1"/>
</dbReference>
<feature type="region of interest" description="Disordered" evidence="1">
    <location>
        <begin position="324"/>
        <end position="343"/>
    </location>
</feature>
<dbReference type="InterPro" id="IPR000792">
    <property type="entry name" value="Tscrpt_reg_LuxR_C"/>
</dbReference>
<sequence length="343" mass="37437">MLEVLGVDSVSEAVYAVLLSARPATSDELALTTGRSPARVRSALRSLQCSGLVSRRSGRPVTYVAIDPEVALDGLLLTRQEQLRQARVRVTEFTERFRRSAATRDPAQVIEVITGATAVAQRADQAIRGALHEIRVFDRPPYVSRRDLEPNEPELELLARGGTARALYETDGINRPDRLNLLRMWAAAGEKARVLPALPTKMALIDDRLAILPLRPGSGPDSTPSLVVVHRSGVIDALSALFEVLWAIAPPLQFEDANPADLHSLPADDRLMLSLMTAGLPDEAIARQLGMSYRTLQRRLRVLMDRAHARTRFQLGLQAVANGWVSPPGVPDPGTGQEAGEEH</sequence>